<dbReference type="Pfam" id="PF00059">
    <property type="entry name" value="Lectin_C"/>
    <property type="match status" value="2"/>
</dbReference>
<keyword evidence="2" id="KW-0732">Signal</keyword>
<organism evidence="5 6">
    <name type="scientific">Actinia tenebrosa</name>
    <name type="common">Australian red waratah sea anemone</name>
    <dbReference type="NCBI Taxonomy" id="6105"/>
    <lineage>
        <taxon>Eukaryota</taxon>
        <taxon>Metazoa</taxon>
        <taxon>Cnidaria</taxon>
        <taxon>Anthozoa</taxon>
        <taxon>Hexacorallia</taxon>
        <taxon>Actiniaria</taxon>
        <taxon>Actiniidae</taxon>
        <taxon>Actinia</taxon>
    </lineage>
</organism>
<evidence type="ECO:0000256" key="2">
    <source>
        <dbReference type="SAM" id="SignalP"/>
    </source>
</evidence>
<dbReference type="InterPro" id="IPR016186">
    <property type="entry name" value="C-type_lectin-like/link_sf"/>
</dbReference>
<dbReference type="PROSITE" id="PS50234">
    <property type="entry name" value="VWFA"/>
    <property type="match status" value="1"/>
</dbReference>
<dbReference type="InterPro" id="IPR001304">
    <property type="entry name" value="C-type_lectin-like"/>
</dbReference>
<dbReference type="SMART" id="SM00327">
    <property type="entry name" value="VWA"/>
    <property type="match status" value="1"/>
</dbReference>
<accession>A0A6P8HNG5</accession>
<keyword evidence="1" id="KW-1015">Disulfide bond</keyword>
<dbReference type="InterPro" id="IPR016187">
    <property type="entry name" value="CTDL_fold"/>
</dbReference>
<dbReference type="PROSITE" id="PS50041">
    <property type="entry name" value="C_TYPE_LECTIN_2"/>
    <property type="match status" value="2"/>
</dbReference>
<dbReference type="PROSITE" id="PS00615">
    <property type="entry name" value="C_TYPE_LECTIN_1"/>
    <property type="match status" value="2"/>
</dbReference>
<dbReference type="InParanoid" id="A0A6P8HNG5"/>
<reference evidence="6" key="1">
    <citation type="submission" date="2025-08" db="UniProtKB">
        <authorList>
            <consortium name="RefSeq"/>
        </authorList>
    </citation>
    <scope>IDENTIFICATION</scope>
    <source>
        <tissue evidence="6">Tentacle</tissue>
    </source>
</reference>
<name>A0A6P8HNG5_ACTTE</name>
<evidence type="ECO:0000313" key="5">
    <source>
        <dbReference type="Proteomes" id="UP000515163"/>
    </source>
</evidence>
<proteinExistence type="predicted"/>
<dbReference type="Pfam" id="PF00092">
    <property type="entry name" value="VWA"/>
    <property type="match status" value="1"/>
</dbReference>
<protein>
    <submittedName>
        <fullName evidence="6">Lymphocyte antigen 75-like</fullName>
    </submittedName>
</protein>
<evidence type="ECO:0000259" key="4">
    <source>
        <dbReference type="PROSITE" id="PS50234"/>
    </source>
</evidence>
<feature type="domain" description="C-type lectin" evidence="3">
    <location>
        <begin position="176"/>
        <end position="304"/>
    </location>
</feature>
<sequence length="496" mass="57130">MELFWSALILVWCLRCWKTQAFIFEKDGYMYKITTKRDDRRTFYEAEEICQQQENGHLVSIMGYKQNEWLNSKIRLVLQSNDVEKFWVGANDKKSRGIFQWMDGKRFVYSKAMLASARSIFKKRYENERCLYLRSSPSGAVWADVDCYESMGYICKIQGYPKRIIGRTRFGYEFDYGHYIYKIILMSYDTLPWPEAEIYCKHVETAHLLSIETPDENQLVQQTLRQVRAVYGFRRLWIGASDFYDEGNFIWSDGKPVNFSRWAANEPSGKPRGQRRDCAVATITTDDVRWYDEECLMELPFICKIKMCNVRVDVGFVIDSSGSVTGSGFLQAKRFVKAMISRFDVSPRKAHVAVIRYSTEAKLMFRLDQYFSAESLARAVDNIAYIQGGTRTHVALKIARESLFTVEGGARPMISKFMILLTDGASENSKLVAHEARKLKKTGVYVVAVGIGPSVNRRELITIASTPDDVINVRSFESLLERVTEIRARVCNGQSV</sequence>
<dbReference type="KEGG" id="aten:116294456"/>
<feature type="signal peptide" evidence="2">
    <location>
        <begin position="1"/>
        <end position="21"/>
    </location>
</feature>
<evidence type="ECO:0000259" key="3">
    <source>
        <dbReference type="PROSITE" id="PS50041"/>
    </source>
</evidence>
<dbReference type="SUPFAM" id="SSF56436">
    <property type="entry name" value="C-type lectin-like"/>
    <property type="match status" value="2"/>
</dbReference>
<evidence type="ECO:0000256" key="1">
    <source>
        <dbReference type="ARBA" id="ARBA00023157"/>
    </source>
</evidence>
<dbReference type="PANTHER" id="PTHR24020:SF20">
    <property type="entry name" value="PH DOMAIN-CONTAINING PROTEIN"/>
    <property type="match status" value="1"/>
</dbReference>
<dbReference type="RefSeq" id="XP_031557914.1">
    <property type="nucleotide sequence ID" value="XM_031702054.1"/>
</dbReference>
<gene>
    <name evidence="6" type="primary">LOC116294456</name>
</gene>
<dbReference type="Gene3D" id="3.10.100.10">
    <property type="entry name" value="Mannose-Binding Protein A, subunit A"/>
    <property type="match status" value="2"/>
</dbReference>
<dbReference type="CDD" id="cd00037">
    <property type="entry name" value="CLECT"/>
    <property type="match status" value="2"/>
</dbReference>
<dbReference type="InterPro" id="IPR002035">
    <property type="entry name" value="VWF_A"/>
</dbReference>
<evidence type="ECO:0000313" key="6">
    <source>
        <dbReference type="RefSeq" id="XP_031557914.1"/>
    </source>
</evidence>
<dbReference type="OrthoDB" id="5945752at2759"/>
<dbReference type="Proteomes" id="UP000515163">
    <property type="component" value="Unplaced"/>
</dbReference>
<dbReference type="InterPro" id="IPR036465">
    <property type="entry name" value="vWFA_dom_sf"/>
</dbReference>
<feature type="domain" description="VWFA" evidence="4">
    <location>
        <begin position="313"/>
        <end position="490"/>
    </location>
</feature>
<feature type="domain" description="C-type lectin" evidence="3">
    <location>
        <begin position="26"/>
        <end position="156"/>
    </location>
</feature>
<keyword evidence="5" id="KW-1185">Reference proteome</keyword>
<dbReference type="InterPro" id="IPR050525">
    <property type="entry name" value="ECM_Assembly_Org"/>
</dbReference>
<dbReference type="SUPFAM" id="SSF53300">
    <property type="entry name" value="vWA-like"/>
    <property type="match status" value="1"/>
</dbReference>
<dbReference type="PRINTS" id="PR00453">
    <property type="entry name" value="VWFADOMAIN"/>
</dbReference>
<feature type="chain" id="PRO_5028025992" evidence="2">
    <location>
        <begin position="22"/>
        <end position="496"/>
    </location>
</feature>
<dbReference type="CDD" id="cd01450">
    <property type="entry name" value="vWFA_subfamily_ECM"/>
    <property type="match status" value="1"/>
</dbReference>
<dbReference type="PRINTS" id="PR01504">
    <property type="entry name" value="PNCREATITSAP"/>
</dbReference>
<dbReference type="AlphaFoldDB" id="A0A6P8HNG5"/>
<dbReference type="Gene3D" id="3.40.50.410">
    <property type="entry name" value="von Willebrand factor, type A domain"/>
    <property type="match status" value="1"/>
</dbReference>
<dbReference type="PANTHER" id="PTHR24020">
    <property type="entry name" value="COLLAGEN ALPHA"/>
    <property type="match status" value="1"/>
</dbReference>
<dbReference type="InterPro" id="IPR018378">
    <property type="entry name" value="C-type_lectin_CS"/>
</dbReference>
<dbReference type="GeneID" id="116294456"/>
<dbReference type="SMART" id="SM00034">
    <property type="entry name" value="CLECT"/>
    <property type="match status" value="2"/>
</dbReference>